<dbReference type="InterPro" id="IPR015943">
    <property type="entry name" value="WD40/YVTN_repeat-like_dom_sf"/>
</dbReference>
<dbReference type="InterPro" id="IPR036322">
    <property type="entry name" value="WD40_repeat_dom_sf"/>
</dbReference>
<evidence type="ECO:0000256" key="3">
    <source>
        <dbReference type="ARBA" id="ARBA00022737"/>
    </source>
</evidence>
<protein>
    <submittedName>
        <fullName evidence="7">Unnamed protein product</fullName>
    </submittedName>
</protein>
<dbReference type="SUPFAM" id="SSF50978">
    <property type="entry name" value="WD40 repeat-like"/>
    <property type="match status" value="1"/>
</dbReference>
<dbReference type="PROSITE" id="PS50294">
    <property type="entry name" value="WD_REPEATS_REGION"/>
    <property type="match status" value="1"/>
</dbReference>
<dbReference type="Gene3D" id="2.130.10.10">
    <property type="entry name" value="YVTN repeat-like/Quinoprotein amine dehydrogenase"/>
    <property type="match status" value="1"/>
</dbReference>
<dbReference type="SMART" id="SM00320">
    <property type="entry name" value="WD40"/>
    <property type="match status" value="5"/>
</dbReference>
<comment type="subcellular location">
    <subcellularLocation>
        <location evidence="1">Nucleus</location>
    </subcellularLocation>
</comment>
<feature type="region of interest" description="Disordered" evidence="6">
    <location>
        <begin position="130"/>
        <end position="161"/>
    </location>
</feature>
<dbReference type="GO" id="GO:0032040">
    <property type="term" value="C:small-subunit processome"/>
    <property type="evidence" value="ECO:0007669"/>
    <property type="project" value="TreeGrafter"/>
</dbReference>
<feature type="repeat" description="WD" evidence="5">
    <location>
        <begin position="88"/>
        <end position="129"/>
    </location>
</feature>
<dbReference type="Proteomes" id="UP001165120">
    <property type="component" value="Unassembled WGS sequence"/>
</dbReference>
<evidence type="ECO:0000313" key="8">
    <source>
        <dbReference type="Proteomes" id="UP001165120"/>
    </source>
</evidence>
<proteinExistence type="predicted"/>
<keyword evidence="2 5" id="KW-0853">WD repeat</keyword>
<evidence type="ECO:0000256" key="2">
    <source>
        <dbReference type="ARBA" id="ARBA00022574"/>
    </source>
</evidence>
<dbReference type="GO" id="GO:0034511">
    <property type="term" value="F:U3 snoRNA binding"/>
    <property type="evidence" value="ECO:0007669"/>
    <property type="project" value="InterPro"/>
</dbReference>
<dbReference type="InterPro" id="IPR001680">
    <property type="entry name" value="WD40_rpt"/>
</dbReference>
<feature type="compositionally biased region" description="Basic and acidic residues" evidence="6">
    <location>
        <begin position="144"/>
        <end position="160"/>
    </location>
</feature>
<evidence type="ECO:0000313" key="7">
    <source>
        <dbReference type="EMBL" id="GME76900.1"/>
    </source>
</evidence>
<keyword evidence="4" id="KW-0539">Nucleus</keyword>
<dbReference type="AlphaFoldDB" id="A0A9W6WCC5"/>
<gene>
    <name evidence="7" type="ORF">Cboi02_000534900</name>
</gene>
<dbReference type="PANTHER" id="PTHR19865">
    <property type="entry name" value="U3 SMALL NUCLEOLAR RNA INTERACTING PROTEIN 2"/>
    <property type="match status" value="1"/>
</dbReference>
<name>A0A9W6WCC5_CANBO</name>
<comment type="caution">
    <text evidence="7">The sequence shown here is derived from an EMBL/GenBank/DDBJ whole genome shotgun (WGS) entry which is preliminary data.</text>
</comment>
<dbReference type="InterPro" id="IPR039241">
    <property type="entry name" value="Rrp9-like"/>
</dbReference>
<evidence type="ECO:0000256" key="6">
    <source>
        <dbReference type="SAM" id="MobiDB-lite"/>
    </source>
</evidence>
<evidence type="ECO:0000256" key="5">
    <source>
        <dbReference type="PROSITE-ProRule" id="PRU00221"/>
    </source>
</evidence>
<evidence type="ECO:0000256" key="4">
    <source>
        <dbReference type="ARBA" id="ARBA00023242"/>
    </source>
</evidence>
<feature type="repeat" description="WD" evidence="5">
    <location>
        <begin position="2"/>
        <end position="43"/>
    </location>
</feature>
<dbReference type="PROSITE" id="PS50082">
    <property type="entry name" value="WD_REPEATS_2"/>
    <property type="match status" value="2"/>
</dbReference>
<reference evidence="7" key="1">
    <citation type="submission" date="2023-04" db="EMBL/GenBank/DDBJ databases">
        <title>Candida boidinii NBRC 10035.</title>
        <authorList>
            <person name="Ichikawa N."/>
            <person name="Sato H."/>
            <person name="Tonouchi N."/>
        </authorList>
    </citation>
    <scope>NUCLEOTIDE SEQUENCE</scope>
    <source>
        <strain evidence="7">NBRC 10035</strain>
    </source>
</reference>
<dbReference type="PANTHER" id="PTHR19865:SF0">
    <property type="entry name" value="U3 SMALL NUCLEOLAR RNA-INTERACTING PROTEIN 2"/>
    <property type="match status" value="1"/>
</dbReference>
<organism evidence="7 8">
    <name type="scientific">Candida boidinii</name>
    <name type="common">Yeast</name>
    <dbReference type="NCBI Taxonomy" id="5477"/>
    <lineage>
        <taxon>Eukaryota</taxon>
        <taxon>Fungi</taxon>
        <taxon>Dikarya</taxon>
        <taxon>Ascomycota</taxon>
        <taxon>Saccharomycotina</taxon>
        <taxon>Pichiomycetes</taxon>
        <taxon>Pichiales</taxon>
        <taxon>Pichiaceae</taxon>
        <taxon>Ogataea</taxon>
        <taxon>Ogataea/Candida clade</taxon>
    </lineage>
</organism>
<dbReference type="EMBL" id="BSXN01002542">
    <property type="protein sequence ID" value="GME76900.1"/>
    <property type="molecule type" value="Genomic_DNA"/>
</dbReference>
<accession>A0A9W6WCC5</accession>
<dbReference type="Pfam" id="PF00400">
    <property type="entry name" value="WD40"/>
    <property type="match status" value="4"/>
</dbReference>
<keyword evidence="3" id="KW-0677">Repeat</keyword>
<sequence length="336" mass="38191">MYNGHCDQISCITTSPDGRYVVTGGKDKRIIVWSTENLAPIRVLEVKDRRGQILGLTFRRNTDNLYASCADLKIRTYSINQLAQLETLYGHQDLVVDISALSQERCVTVGSRDRTAMYWKIAEETRLTFRGGDSQQKHKKKKKENKDETENTETTKDETNKIPYHAEGSIDCVSMIDDSHFVTGSDNGNIALWSLAKKKHLYVERCSHGILPVIEPAKASGESNEEDAKLQIPEPQPYWITAIHAVPYSNVFISGSWNGDMKVWKLDEYLRRFELIGTLPNVRGIVTRIDSYEDEKNSKLIIFASVSKEHRLGRWIKPQPGSRNGLYSIAIDLQKL</sequence>
<keyword evidence="8" id="KW-1185">Reference proteome</keyword>
<evidence type="ECO:0000256" key="1">
    <source>
        <dbReference type="ARBA" id="ARBA00004123"/>
    </source>
</evidence>